<dbReference type="GO" id="GO:0016020">
    <property type="term" value="C:membrane"/>
    <property type="evidence" value="ECO:0007669"/>
    <property type="project" value="InterPro"/>
</dbReference>
<dbReference type="InterPro" id="IPR004089">
    <property type="entry name" value="MCPsignal_dom"/>
</dbReference>
<evidence type="ECO:0000256" key="8">
    <source>
        <dbReference type="SAM" id="Phobius"/>
    </source>
</evidence>
<evidence type="ECO:0000259" key="9">
    <source>
        <dbReference type="PROSITE" id="PS50111"/>
    </source>
</evidence>
<accession>A0A9D2HDF4</accession>
<comment type="caution">
    <text evidence="10">The sequence shown here is derived from an EMBL/GenBank/DDBJ whole genome shotgun (WGS) entry which is preliminary data.</text>
</comment>
<protein>
    <submittedName>
        <fullName evidence="10">Bacteriohemerythrin</fullName>
    </submittedName>
</protein>
<dbReference type="InterPro" id="IPR012312">
    <property type="entry name" value="Hemerythrin-like"/>
</dbReference>
<dbReference type="InterPro" id="IPR035938">
    <property type="entry name" value="Hemerythrin-like_sf"/>
</dbReference>
<feature type="domain" description="Methyl-accepting transducer" evidence="9">
    <location>
        <begin position="122"/>
        <end position="358"/>
    </location>
</feature>
<dbReference type="PANTHER" id="PTHR32089:SF112">
    <property type="entry name" value="LYSOZYME-LIKE PROTEIN-RELATED"/>
    <property type="match status" value="1"/>
</dbReference>
<evidence type="ECO:0000256" key="2">
    <source>
        <dbReference type="ARBA" id="ARBA00022723"/>
    </source>
</evidence>
<dbReference type="SUPFAM" id="SSF47188">
    <property type="entry name" value="Hemerythrin-like"/>
    <property type="match status" value="1"/>
</dbReference>
<feature type="coiled-coil region" evidence="6">
    <location>
        <begin position="63"/>
        <end position="97"/>
    </location>
</feature>
<keyword evidence="8" id="KW-0472">Membrane</keyword>
<feature type="transmembrane region" description="Helical" evidence="8">
    <location>
        <begin position="32"/>
        <end position="52"/>
    </location>
</feature>
<keyword evidence="4 5" id="KW-0807">Transducer</keyword>
<keyword evidence="8" id="KW-1133">Transmembrane helix</keyword>
<sequence length="545" mass="58918">MSARFGVGALLLGGMALTAGTAFVVTPSVRYGLAVAAVALIAAAGLTAGRVWKARERVMRDGLAATEAKRELMERELEQVRAEAAAHAEEARIAREEGSRRQAEMEQLMEHMRAVADKGSRLSLSLAGQVRQLSQLVGKVALGVEDQRFSLDETGEAMDSISARIEDVAHGSGTASEQAQGSREAARSGSEELRVAVQSITEVKDGTLALKEAMTSLGEKARAIGNVVNFINDVADQTNLLALNAAIEAARAGEAGRGFAVVADEVRNLAEKTMQATREVTGAVGSIQKQTEETMTAVDHAAERTVESAERATTAGESMQAIVHSMAEAADHLERIARATAEQAQHSQRTNQALERIRAVSQETSAYMETFTSTLVGLTTDMEELEIIAHALATGDVQAAASTDRLVQWTDKLCTGIPLIDQQHKMLVAYINDLHRAMRQGRADQALLEILDVLYDYTVSHFSTEEQFFTHSSYADIQKHIGIHRNFTAKIAEFRAALAGGTAKVSMELLEFLKDWLIHHIQGTDQQYVESVRKALAASAVQLKE</sequence>
<evidence type="ECO:0000313" key="11">
    <source>
        <dbReference type="Proteomes" id="UP000824225"/>
    </source>
</evidence>
<comment type="similarity">
    <text evidence="1">Belongs to the hemerythrin family.</text>
</comment>
<dbReference type="EMBL" id="DXAN01000004">
    <property type="protein sequence ID" value="HJA08035.1"/>
    <property type="molecule type" value="Genomic_DNA"/>
</dbReference>
<reference evidence="10" key="2">
    <citation type="submission" date="2021-04" db="EMBL/GenBank/DDBJ databases">
        <authorList>
            <person name="Gilroy R."/>
        </authorList>
    </citation>
    <scope>NUCLEOTIDE SEQUENCE</scope>
    <source>
        <strain evidence="10">CHK186-16707</strain>
    </source>
</reference>
<dbReference type="PROSITE" id="PS50111">
    <property type="entry name" value="CHEMOTAXIS_TRANSDUC_2"/>
    <property type="match status" value="1"/>
</dbReference>
<dbReference type="NCBIfam" id="TIGR02481">
    <property type="entry name" value="hemeryth_dom"/>
    <property type="match status" value="1"/>
</dbReference>
<proteinExistence type="inferred from homology"/>
<dbReference type="PANTHER" id="PTHR32089">
    <property type="entry name" value="METHYL-ACCEPTING CHEMOTAXIS PROTEIN MCPB"/>
    <property type="match status" value="1"/>
</dbReference>
<dbReference type="GO" id="GO:0007165">
    <property type="term" value="P:signal transduction"/>
    <property type="evidence" value="ECO:0007669"/>
    <property type="project" value="UniProtKB-KW"/>
</dbReference>
<keyword evidence="3" id="KW-0408">Iron</keyword>
<evidence type="ECO:0000256" key="6">
    <source>
        <dbReference type="SAM" id="Coils"/>
    </source>
</evidence>
<evidence type="ECO:0000256" key="7">
    <source>
        <dbReference type="SAM" id="MobiDB-lite"/>
    </source>
</evidence>
<dbReference type="SUPFAM" id="SSF58104">
    <property type="entry name" value="Methyl-accepting chemotaxis protein (MCP) signaling domain"/>
    <property type="match status" value="1"/>
</dbReference>
<organism evidence="10 11">
    <name type="scientific">Candidatus Mailhella merdigallinarum</name>
    <dbReference type="NCBI Taxonomy" id="2838658"/>
    <lineage>
        <taxon>Bacteria</taxon>
        <taxon>Pseudomonadati</taxon>
        <taxon>Thermodesulfobacteriota</taxon>
        <taxon>Desulfovibrionia</taxon>
        <taxon>Desulfovibrionales</taxon>
        <taxon>Desulfovibrionaceae</taxon>
        <taxon>Mailhella</taxon>
    </lineage>
</organism>
<dbReference type="Gene3D" id="1.10.287.950">
    <property type="entry name" value="Methyl-accepting chemotaxis protein"/>
    <property type="match status" value="1"/>
</dbReference>
<dbReference type="PROSITE" id="PS00550">
    <property type="entry name" value="HEMERYTHRINS"/>
    <property type="match status" value="1"/>
</dbReference>
<dbReference type="Proteomes" id="UP000824225">
    <property type="component" value="Unassembled WGS sequence"/>
</dbReference>
<dbReference type="Gene3D" id="1.20.120.50">
    <property type="entry name" value="Hemerythrin-like"/>
    <property type="match status" value="1"/>
</dbReference>
<evidence type="ECO:0000256" key="3">
    <source>
        <dbReference type="ARBA" id="ARBA00023004"/>
    </source>
</evidence>
<evidence type="ECO:0000256" key="1">
    <source>
        <dbReference type="ARBA" id="ARBA00010587"/>
    </source>
</evidence>
<dbReference type="Pfam" id="PF01814">
    <property type="entry name" value="Hemerythrin"/>
    <property type="match status" value="1"/>
</dbReference>
<reference evidence="10" key="1">
    <citation type="journal article" date="2021" name="PeerJ">
        <title>Extensive microbial diversity within the chicken gut microbiome revealed by metagenomics and culture.</title>
        <authorList>
            <person name="Gilroy R."/>
            <person name="Ravi A."/>
            <person name="Getino M."/>
            <person name="Pursley I."/>
            <person name="Horton D.L."/>
            <person name="Alikhan N.F."/>
            <person name="Baker D."/>
            <person name="Gharbi K."/>
            <person name="Hall N."/>
            <person name="Watson M."/>
            <person name="Adriaenssens E.M."/>
            <person name="Foster-Nyarko E."/>
            <person name="Jarju S."/>
            <person name="Secka A."/>
            <person name="Antonio M."/>
            <person name="Oren A."/>
            <person name="Chaudhuri R.R."/>
            <person name="La Ragione R."/>
            <person name="Hildebrand F."/>
            <person name="Pallen M.J."/>
        </authorList>
    </citation>
    <scope>NUCLEOTIDE SEQUENCE</scope>
    <source>
        <strain evidence="10">CHK186-16707</strain>
    </source>
</reference>
<dbReference type="SMART" id="SM00283">
    <property type="entry name" value="MA"/>
    <property type="match status" value="1"/>
</dbReference>
<dbReference type="NCBIfam" id="NF033749">
    <property type="entry name" value="bact_hemeryth"/>
    <property type="match status" value="1"/>
</dbReference>
<dbReference type="InterPro" id="IPR016131">
    <property type="entry name" value="Haemerythrin_Fe_BS"/>
</dbReference>
<evidence type="ECO:0000256" key="4">
    <source>
        <dbReference type="ARBA" id="ARBA00023224"/>
    </source>
</evidence>
<keyword evidence="2" id="KW-0479">Metal-binding</keyword>
<feature type="region of interest" description="Disordered" evidence="7">
    <location>
        <begin position="169"/>
        <end position="190"/>
    </location>
</feature>
<dbReference type="Pfam" id="PF00015">
    <property type="entry name" value="MCPsignal"/>
    <property type="match status" value="1"/>
</dbReference>
<evidence type="ECO:0000256" key="5">
    <source>
        <dbReference type="PROSITE-ProRule" id="PRU00284"/>
    </source>
</evidence>
<dbReference type="CDD" id="cd12107">
    <property type="entry name" value="Hemerythrin"/>
    <property type="match status" value="1"/>
</dbReference>
<keyword evidence="6" id="KW-0175">Coiled coil</keyword>
<dbReference type="NCBIfam" id="NF002007">
    <property type="entry name" value="PRK00808.1"/>
    <property type="match status" value="1"/>
</dbReference>
<keyword evidence="8" id="KW-0812">Transmembrane</keyword>
<name>A0A9D2HDF4_9BACT</name>
<dbReference type="GO" id="GO:0046872">
    <property type="term" value="F:metal ion binding"/>
    <property type="evidence" value="ECO:0007669"/>
    <property type="project" value="UniProtKB-KW"/>
</dbReference>
<gene>
    <name evidence="10" type="ORF">H9962_02420</name>
</gene>
<evidence type="ECO:0000313" key="10">
    <source>
        <dbReference type="EMBL" id="HJA08035.1"/>
    </source>
</evidence>
<dbReference type="AlphaFoldDB" id="A0A9D2HDF4"/>
<dbReference type="CDD" id="cd11386">
    <property type="entry name" value="MCP_signal"/>
    <property type="match status" value="1"/>
</dbReference>
<dbReference type="InterPro" id="IPR012827">
    <property type="entry name" value="Hemerythrin_metal-bd"/>
</dbReference>